<reference evidence="1 2" key="1">
    <citation type="journal article" date="2013" name="Curr. Biol.">
        <title>Shared signatures of parasitism and phylogenomics unite Cryptomycota and microsporidia.</title>
        <authorList>
            <person name="James T.Y."/>
            <person name="Pelin A."/>
            <person name="Bonen L."/>
            <person name="Ahrendt S."/>
            <person name="Sain D."/>
            <person name="Corradi N."/>
            <person name="Stajich J.E."/>
        </authorList>
    </citation>
    <scope>NUCLEOTIDE SEQUENCE [LARGE SCALE GENOMIC DNA]</scope>
    <source>
        <strain evidence="1 2">CSF55</strain>
    </source>
</reference>
<proteinExistence type="predicted"/>
<evidence type="ECO:0000313" key="1">
    <source>
        <dbReference type="EMBL" id="EPZ31795.1"/>
    </source>
</evidence>
<keyword evidence="2" id="KW-1185">Reference proteome</keyword>
<evidence type="ECO:0000313" key="2">
    <source>
        <dbReference type="Proteomes" id="UP000030755"/>
    </source>
</evidence>
<sequence>MYNTNTKFNDRLSSIYSLTFTNDEKICGFISFGARWDECEEWDVFLRAKYRELADVTIENAVFLSMVFYDSAVGANDQARLFHSALQSLYCNVNEIEYVIYRHGGKIFHPLTSPILR</sequence>
<dbReference type="Proteomes" id="UP000030755">
    <property type="component" value="Unassembled WGS sequence"/>
</dbReference>
<accession>A0A075ASU4</accession>
<dbReference type="AlphaFoldDB" id="A0A075ASU4"/>
<protein>
    <submittedName>
        <fullName evidence="1">Uncharacterized protein</fullName>
    </submittedName>
</protein>
<gene>
    <name evidence="1" type="ORF">O9G_000274</name>
</gene>
<dbReference type="EMBL" id="KE561209">
    <property type="protein sequence ID" value="EPZ31795.1"/>
    <property type="molecule type" value="Genomic_DNA"/>
</dbReference>
<dbReference type="HOGENOM" id="CLU_2086152_0_0_1"/>
<organism evidence="1 2">
    <name type="scientific">Rozella allomycis (strain CSF55)</name>
    <dbReference type="NCBI Taxonomy" id="988480"/>
    <lineage>
        <taxon>Eukaryota</taxon>
        <taxon>Fungi</taxon>
        <taxon>Fungi incertae sedis</taxon>
        <taxon>Cryptomycota</taxon>
        <taxon>Cryptomycota incertae sedis</taxon>
        <taxon>Rozella</taxon>
    </lineage>
</organism>
<name>A0A075ASU4_ROZAC</name>